<name>A0A7W5DVQ7_9BACT</name>
<feature type="compositionally biased region" description="Basic and acidic residues" evidence="4">
    <location>
        <begin position="20"/>
        <end position="35"/>
    </location>
</feature>
<dbReference type="GO" id="GO:0030983">
    <property type="term" value="F:mismatched DNA binding"/>
    <property type="evidence" value="ECO:0007669"/>
    <property type="project" value="InterPro"/>
</dbReference>
<dbReference type="InterPro" id="IPR027417">
    <property type="entry name" value="P-loop_NTPase"/>
</dbReference>
<dbReference type="Gene3D" id="1.10.1420.10">
    <property type="match status" value="1"/>
</dbReference>
<evidence type="ECO:0000259" key="6">
    <source>
        <dbReference type="SMART" id="SM00534"/>
    </source>
</evidence>
<dbReference type="RefSeq" id="WP_246418982.1">
    <property type="nucleotide sequence ID" value="NZ_JACHXU010000001.1"/>
</dbReference>
<keyword evidence="2" id="KW-0067">ATP-binding</keyword>
<proteinExistence type="predicted"/>
<dbReference type="Pfam" id="PF00488">
    <property type="entry name" value="MutS_V"/>
    <property type="match status" value="1"/>
</dbReference>
<comment type="caution">
    <text evidence="7">The sequence shown here is derived from an EMBL/GenBank/DDBJ whole genome shotgun (WGS) entry which is preliminary data.</text>
</comment>
<dbReference type="InterPro" id="IPR000432">
    <property type="entry name" value="DNA_mismatch_repair_MutS_C"/>
</dbReference>
<keyword evidence="3" id="KW-0238">DNA-binding</keyword>
<protein>
    <submittedName>
        <fullName evidence="7">Putative ATPase</fullName>
    </submittedName>
</protein>
<dbReference type="GO" id="GO:0006298">
    <property type="term" value="P:mismatch repair"/>
    <property type="evidence" value="ECO:0007669"/>
    <property type="project" value="InterPro"/>
</dbReference>
<feature type="compositionally biased region" description="Low complexity" evidence="4">
    <location>
        <begin position="1"/>
        <end position="10"/>
    </location>
</feature>
<keyword evidence="5" id="KW-1133">Transmembrane helix</keyword>
<evidence type="ECO:0000256" key="3">
    <source>
        <dbReference type="ARBA" id="ARBA00023125"/>
    </source>
</evidence>
<keyword evidence="1" id="KW-0547">Nucleotide-binding</keyword>
<dbReference type="InterPro" id="IPR036187">
    <property type="entry name" value="DNA_mismatch_repair_MutS_sf"/>
</dbReference>
<feature type="region of interest" description="Disordered" evidence="4">
    <location>
        <begin position="1"/>
        <end position="35"/>
    </location>
</feature>
<dbReference type="SMART" id="SM00534">
    <property type="entry name" value="MUTSac"/>
    <property type="match status" value="1"/>
</dbReference>
<dbReference type="PANTHER" id="PTHR11361">
    <property type="entry name" value="DNA MISMATCH REPAIR PROTEIN MUTS FAMILY MEMBER"/>
    <property type="match status" value="1"/>
</dbReference>
<evidence type="ECO:0000256" key="4">
    <source>
        <dbReference type="SAM" id="MobiDB-lite"/>
    </source>
</evidence>
<dbReference type="EMBL" id="JACHXU010000001">
    <property type="protein sequence ID" value="MBB3204557.1"/>
    <property type="molecule type" value="Genomic_DNA"/>
</dbReference>
<keyword evidence="8" id="KW-1185">Reference proteome</keyword>
<accession>A0A7W5DVQ7</accession>
<keyword evidence="5" id="KW-0812">Transmembrane</keyword>
<dbReference type="GO" id="GO:0005829">
    <property type="term" value="C:cytosol"/>
    <property type="evidence" value="ECO:0007669"/>
    <property type="project" value="TreeGrafter"/>
</dbReference>
<sequence>MSNSSSPSESAAGAELDGSASDRQRERETLDSCEEARTRYTDRLSGIDSELEQFSATDSKLGTLRVGLFFVLVVGIGFSTTTGHPFWIAIAIGALLAFLVTVVRNEAVRTEIEIRQNESRTLRRLSRRLDRDWTSLASDSIGQTSDAIRLDDRQRYLADDLDLIGDASLFQLVSMAATTPGQRTLANWLTSPVDPDIARDRHHAVRSLAAEREPRLRFYTLAREVGTSTGDPESFVQWANSPLWLPSRRWLVPWANLTAIVSVLCIAALVLATLTENRDLTRLSFFALIAIAVVNLSIASLMLGPVAQIFSIAIQSRRSVDDYAELFQSAELLPEDAPEHHATNRLADRIRRTLLDVGDSGDDGGSAGLAMGQLASVAKAGSLKHSAATFLIYLPLQAFGLWDVRVLRRLEAWQQRYATRVDEWFLALGELESLLSVAALADEYPHWASPEWIDDRSGGADAGKEAILNCQRLGHPLLRDEIRVRNDVSIGPAGTLLLVTGSNMSGKSTMLRSVGLNVSLAMAGAPVCCSRMRLPPIEMATSIRVSDDLSQGVSFYMAELNRLAAVVEHARELHASANQEPAHTPSASGATSRRRLLFLLDEILQGTNSRERQIAVTRVLGMLVESGAIGAITTHDLELADEPELLRIAHTVHFRETITPDADGDERMTFDYRMRDGVSPTTNALRLLEMVGLGEK</sequence>
<evidence type="ECO:0000256" key="5">
    <source>
        <dbReference type="SAM" id="Phobius"/>
    </source>
</evidence>
<dbReference type="GO" id="GO:0005524">
    <property type="term" value="F:ATP binding"/>
    <property type="evidence" value="ECO:0007669"/>
    <property type="project" value="UniProtKB-KW"/>
</dbReference>
<organism evidence="7 8">
    <name type="scientific">Aporhodopirellula rubra</name>
    <dbReference type="NCBI Taxonomy" id="980271"/>
    <lineage>
        <taxon>Bacteria</taxon>
        <taxon>Pseudomonadati</taxon>
        <taxon>Planctomycetota</taxon>
        <taxon>Planctomycetia</taxon>
        <taxon>Pirellulales</taxon>
        <taxon>Pirellulaceae</taxon>
        <taxon>Aporhodopirellula</taxon>
    </lineage>
</organism>
<keyword evidence="5" id="KW-0472">Membrane</keyword>
<dbReference type="AlphaFoldDB" id="A0A7W5DVQ7"/>
<dbReference type="SUPFAM" id="SSF52540">
    <property type="entry name" value="P-loop containing nucleoside triphosphate hydrolases"/>
    <property type="match status" value="1"/>
</dbReference>
<feature type="transmembrane region" description="Helical" evidence="5">
    <location>
        <begin position="62"/>
        <end position="80"/>
    </location>
</feature>
<feature type="transmembrane region" description="Helical" evidence="5">
    <location>
        <begin position="285"/>
        <end position="310"/>
    </location>
</feature>
<evidence type="ECO:0000313" key="8">
    <source>
        <dbReference type="Proteomes" id="UP000536179"/>
    </source>
</evidence>
<feature type="transmembrane region" description="Helical" evidence="5">
    <location>
        <begin position="251"/>
        <end position="273"/>
    </location>
</feature>
<dbReference type="GO" id="GO:0140664">
    <property type="term" value="F:ATP-dependent DNA damage sensor activity"/>
    <property type="evidence" value="ECO:0007669"/>
    <property type="project" value="InterPro"/>
</dbReference>
<feature type="transmembrane region" description="Helical" evidence="5">
    <location>
        <begin position="86"/>
        <end position="103"/>
    </location>
</feature>
<dbReference type="Proteomes" id="UP000536179">
    <property type="component" value="Unassembled WGS sequence"/>
</dbReference>
<evidence type="ECO:0000313" key="7">
    <source>
        <dbReference type="EMBL" id="MBB3204557.1"/>
    </source>
</evidence>
<dbReference type="CDD" id="cd03283">
    <property type="entry name" value="ABC_MutS-like"/>
    <property type="match status" value="1"/>
</dbReference>
<dbReference type="PANTHER" id="PTHR11361:SF99">
    <property type="entry name" value="DNA MISMATCH REPAIR PROTEIN"/>
    <property type="match status" value="1"/>
</dbReference>
<evidence type="ECO:0000256" key="2">
    <source>
        <dbReference type="ARBA" id="ARBA00022840"/>
    </source>
</evidence>
<feature type="domain" description="DNA mismatch repair proteins mutS family" evidence="6">
    <location>
        <begin position="494"/>
        <end position="696"/>
    </location>
</feature>
<dbReference type="Gene3D" id="3.40.50.300">
    <property type="entry name" value="P-loop containing nucleotide triphosphate hydrolases"/>
    <property type="match status" value="1"/>
</dbReference>
<dbReference type="SUPFAM" id="SSF48334">
    <property type="entry name" value="DNA repair protein MutS, domain III"/>
    <property type="match status" value="1"/>
</dbReference>
<gene>
    <name evidence="7" type="ORF">FHS27_000321</name>
</gene>
<reference evidence="7 8" key="1">
    <citation type="submission" date="2020-08" db="EMBL/GenBank/DDBJ databases">
        <title>Genomic Encyclopedia of Type Strains, Phase III (KMG-III): the genomes of soil and plant-associated and newly described type strains.</title>
        <authorList>
            <person name="Whitman W."/>
        </authorList>
    </citation>
    <scope>NUCLEOTIDE SEQUENCE [LARGE SCALE GENOMIC DNA]</scope>
    <source>
        <strain evidence="7 8">CECT 8075</strain>
    </source>
</reference>
<dbReference type="InterPro" id="IPR045076">
    <property type="entry name" value="MutS"/>
</dbReference>
<evidence type="ECO:0000256" key="1">
    <source>
        <dbReference type="ARBA" id="ARBA00022741"/>
    </source>
</evidence>